<dbReference type="Gene3D" id="2.70.70.10">
    <property type="entry name" value="Glucose Permease (Domain IIA)"/>
    <property type="match status" value="1"/>
</dbReference>
<sequence>MCRRKKERPSPVLAVSWMPKMEEWILPLEGTVTSSCGERTSPMVGETEFHDGLDIAVAEGTPVAAVKSGEVTGVRESETLGLAVTYLTTDGFEITYAHLQKALVSPGESVKQGQTVALSGSSGWSTGPHLHYRVKKDGVILDPMVFVDLPVTAEVEAEYAARGEKMP</sequence>
<dbReference type="Pfam" id="PF01551">
    <property type="entry name" value="Peptidase_M23"/>
    <property type="match status" value="1"/>
</dbReference>
<keyword evidence="3" id="KW-1185">Reference proteome</keyword>
<feature type="domain" description="M23ase beta-sheet core" evidence="1">
    <location>
        <begin position="49"/>
        <end position="143"/>
    </location>
</feature>
<dbReference type="InterPro" id="IPR011055">
    <property type="entry name" value="Dup_hybrid_motif"/>
</dbReference>
<evidence type="ECO:0000313" key="2">
    <source>
        <dbReference type="EMBL" id="MBM6877141.1"/>
    </source>
</evidence>
<reference evidence="2 3" key="1">
    <citation type="journal article" date="2021" name="Sci. Rep.">
        <title>The distribution of antibiotic resistance genes in chicken gut microbiota commensals.</title>
        <authorList>
            <person name="Juricova H."/>
            <person name="Matiasovicova J."/>
            <person name="Kubasova T."/>
            <person name="Cejkova D."/>
            <person name="Rychlik I."/>
        </authorList>
    </citation>
    <scope>NUCLEOTIDE SEQUENCE [LARGE SCALE GENOMIC DNA]</scope>
    <source>
        <strain evidence="2 3">An431b</strain>
    </source>
</reference>
<name>A0ABS2G6Q2_9FIRM</name>
<organism evidence="2 3">
    <name type="scientific">Anaerotignum lactatifermentans</name>
    <dbReference type="NCBI Taxonomy" id="160404"/>
    <lineage>
        <taxon>Bacteria</taxon>
        <taxon>Bacillati</taxon>
        <taxon>Bacillota</taxon>
        <taxon>Clostridia</taxon>
        <taxon>Lachnospirales</taxon>
        <taxon>Anaerotignaceae</taxon>
        <taxon>Anaerotignum</taxon>
    </lineage>
</organism>
<gene>
    <name evidence="2" type="ORF">H9X83_03065</name>
</gene>
<dbReference type="InterPro" id="IPR050570">
    <property type="entry name" value="Cell_wall_metabolism_enzyme"/>
</dbReference>
<dbReference type="CDD" id="cd12797">
    <property type="entry name" value="M23_peptidase"/>
    <property type="match status" value="1"/>
</dbReference>
<dbReference type="InterPro" id="IPR016047">
    <property type="entry name" value="M23ase_b-sheet_dom"/>
</dbReference>
<dbReference type="PANTHER" id="PTHR21666">
    <property type="entry name" value="PEPTIDASE-RELATED"/>
    <property type="match status" value="1"/>
</dbReference>
<comment type="caution">
    <text evidence="2">The sequence shown here is derived from an EMBL/GenBank/DDBJ whole genome shotgun (WGS) entry which is preliminary data.</text>
</comment>
<evidence type="ECO:0000259" key="1">
    <source>
        <dbReference type="Pfam" id="PF01551"/>
    </source>
</evidence>
<accession>A0ABS2G6Q2</accession>
<dbReference type="PANTHER" id="PTHR21666:SF270">
    <property type="entry name" value="MUREIN HYDROLASE ACTIVATOR ENVC"/>
    <property type="match status" value="1"/>
</dbReference>
<dbReference type="EMBL" id="JACSNV010000003">
    <property type="protein sequence ID" value="MBM6877141.1"/>
    <property type="molecule type" value="Genomic_DNA"/>
</dbReference>
<evidence type="ECO:0000313" key="3">
    <source>
        <dbReference type="Proteomes" id="UP000729290"/>
    </source>
</evidence>
<dbReference type="SUPFAM" id="SSF51261">
    <property type="entry name" value="Duplicated hybrid motif"/>
    <property type="match status" value="1"/>
</dbReference>
<dbReference type="RefSeq" id="WP_205133975.1">
    <property type="nucleotide sequence ID" value="NZ_JACSNT010000011.1"/>
</dbReference>
<protein>
    <submittedName>
        <fullName evidence="2">M23 family metallopeptidase</fullName>
    </submittedName>
</protein>
<dbReference type="Proteomes" id="UP000729290">
    <property type="component" value="Unassembled WGS sequence"/>
</dbReference>
<proteinExistence type="predicted"/>